<keyword evidence="3" id="KW-1185">Reference proteome</keyword>
<reference evidence="2 3" key="1">
    <citation type="submission" date="2023-06" db="EMBL/GenBank/DDBJ databases">
        <title>Aquibacillus rhizosphaerae LR5S19.</title>
        <authorList>
            <person name="Sun J.-Q."/>
        </authorList>
    </citation>
    <scope>NUCLEOTIDE SEQUENCE [LARGE SCALE GENOMIC DNA]</scope>
    <source>
        <strain evidence="2 3">LR5S19</strain>
    </source>
</reference>
<feature type="domain" description="Tubby C-terminal" evidence="1">
    <location>
        <begin position="3"/>
        <end position="172"/>
    </location>
</feature>
<organism evidence="2 3">
    <name type="scientific">Aquibacillus rhizosphaerae</name>
    <dbReference type="NCBI Taxonomy" id="3051431"/>
    <lineage>
        <taxon>Bacteria</taxon>
        <taxon>Bacillati</taxon>
        <taxon>Bacillota</taxon>
        <taxon>Bacilli</taxon>
        <taxon>Bacillales</taxon>
        <taxon>Bacillaceae</taxon>
        <taxon>Aquibacillus</taxon>
    </lineage>
</organism>
<evidence type="ECO:0000313" key="3">
    <source>
        <dbReference type="Proteomes" id="UP001235343"/>
    </source>
</evidence>
<dbReference type="EMBL" id="JASTZU010000016">
    <property type="protein sequence ID" value="MDL4839434.1"/>
    <property type="molecule type" value="Genomic_DNA"/>
</dbReference>
<protein>
    <recommendedName>
        <fullName evidence="1">Tubby C-terminal domain-containing protein</fullName>
    </recommendedName>
</protein>
<proteinExistence type="predicted"/>
<name>A0ABT7L212_9BACI</name>
<accession>A0ABT7L212</accession>
<dbReference type="Pfam" id="PF23728">
    <property type="entry name" value="Tubby_C_like"/>
    <property type="match status" value="1"/>
</dbReference>
<sequence>MHYYYPISFGTKTKKLDLNAGANKIGEIKGYYDNLLKRIIDNIGTSSVKFFLKYQIKDDDNNIRIFSKNGGTLKRKVYITYFENNGREHEITMVDNKHFDGFGEKGVHFTYKEKDYMLSQKLFEQVELYMQDTLIADWEIQITSRRVEVNIYNDDFIKDKYLVIGLFHAWFY</sequence>
<dbReference type="InterPro" id="IPR056944">
    <property type="entry name" value="Tubby_C-like"/>
</dbReference>
<gene>
    <name evidence="2" type="ORF">QQS35_03035</name>
</gene>
<evidence type="ECO:0000313" key="2">
    <source>
        <dbReference type="EMBL" id="MDL4839434.1"/>
    </source>
</evidence>
<dbReference type="Proteomes" id="UP001235343">
    <property type="component" value="Unassembled WGS sequence"/>
</dbReference>
<evidence type="ECO:0000259" key="1">
    <source>
        <dbReference type="Pfam" id="PF23728"/>
    </source>
</evidence>
<comment type="caution">
    <text evidence="2">The sequence shown here is derived from an EMBL/GenBank/DDBJ whole genome shotgun (WGS) entry which is preliminary data.</text>
</comment>
<dbReference type="RefSeq" id="WP_285930301.1">
    <property type="nucleotide sequence ID" value="NZ_JASTZU010000016.1"/>
</dbReference>